<evidence type="ECO:0000313" key="2">
    <source>
        <dbReference type="EMBL" id="CAA9212779.1"/>
    </source>
</evidence>
<accession>A0A6J4H4T0</accession>
<dbReference type="EMBL" id="CADCTI010000019">
    <property type="protein sequence ID" value="CAA9212779.1"/>
    <property type="molecule type" value="Genomic_DNA"/>
</dbReference>
<protein>
    <submittedName>
        <fullName evidence="2">Uncharacterized protein</fullName>
    </submittedName>
</protein>
<reference evidence="2" key="1">
    <citation type="submission" date="2020-02" db="EMBL/GenBank/DDBJ databases">
        <authorList>
            <person name="Meier V. D."/>
        </authorList>
    </citation>
    <scope>NUCLEOTIDE SEQUENCE</scope>
    <source>
        <strain evidence="2">AVDCRST_MAG57</strain>
    </source>
</reference>
<evidence type="ECO:0000256" key="1">
    <source>
        <dbReference type="SAM" id="MobiDB-lite"/>
    </source>
</evidence>
<feature type="non-terminal residue" evidence="2">
    <location>
        <position position="34"/>
    </location>
</feature>
<name>A0A6J4H4T0_9ACTN</name>
<dbReference type="AlphaFoldDB" id="A0A6J4H4T0"/>
<sequence length="34" mass="3770">WTTPAGHPRAGTCRRRRPAGCPSGWSTRPRAIRP</sequence>
<proteinExistence type="predicted"/>
<feature type="non-terminal residue" evidence="2">
    <location>
        <position position="1"/>
    </location>
</feature>
<feature type="region of interest" description="Disordered" evidence="1">
    <location>
        <begin position="1"/>
        <end position="34"/>
    </location>
</feature>
<organism evidence="2">
    <name type="scientific">uncultured Blastococcus sp</name>
    <dbReference type="NCBI Taxonomy" id="217144"/>
    <lineage>
        <taxon>Bacteria</taxon>
        <taxon>Bacillati</taxon>
        <taxon>Actinomycetota</taxon>
        <taxon>Actinomycetes</taxon>
        <taxon>Geodermatophilales</taxon>
        <taxon>Geodermatophilaceae</taxon>
        <taxon>Blastococcus</taxon>
        <taxon>environmental samples</taxon>
    </lineage>
</organism>
<gene>
    <name evidence="2" type="ORF">AVDCRST_MAG57-169</name>
</gene>